<name>A0A914ZCR3_9BILA</name>
<dbReference type="PANTHER" id="PTHR43977">
    <property type="entry name" value="STRUCTURAL MAINTENANCE OF CHROMOSOMES PROTEIN 3"/>
    <property type="match status" value="1"/>
</dbReference>
<evidence type="ECO:0000313" key="4">
    <source>
        <dbReference type="Proteomes" id="UP000887577"/>
    </source>
</evidence>
<dbReference type="SUPFAM" id="SSF52540">
    <property type="entry name" value="P-loop containing nucleoside triphosphate hydrolases"/>
    <property type="match status" value="1"/>
</dbReference>
<dbReference type="InterPro" id="IPR027417">
    <property type="entry name" value="P-loop_NTPase"/>
</dbReference>
<proteinExistence type="predicted"/>
<feature type="coiled-coil region" evidence="2">
    <location>
        <begin position="69"/>
        <end position="219"/>
    </location>
</feature>
<feature type="coiled-coil region" evidence="2">
    <location>
        <begin position="568"/>
        <end position="637"/>
    </location>
</feature>
<accession>A0A914ZCR3</accession>
<dbReference type="GO" id="GO:0005694">
    <property type="term" value="C:chromosome"/>
    <property type="evidence" value="ECO:0007669"/>
    <property type="project" value="InterPro"/>
</dbReference>
<feature type="coiled-coil region" evidence="2">
    <location>
        <begin position="868"/>
        <end position="902"/>
    </location>
</feature>
<keyword evidence="4" id="KW-1185">Reference proteome</keyword>
<dbReference type="GO" id="GO:0005524">
    <property type="term" value="F:ATP binding"/>
    <property type="evidence" value="ECO:0007669"/>
    <property type="project" value="InterPro"/>
</dbReference>
<dbReference type="Proteomes" id="UP000887577">
    <property type="component" value="Unplaced"/>
</dbReference>
<protein>
    <submittedName>
        <fullName evidence="5">SMC hinge domain-containing protein</fullName>
    </submittedName>
</protein>
<dbReference type="InterPro" id="IPR024704">
    <property type="entry name" value="SMC"/>
</dbReference>
<evidence type="ECO:0000256" key="1">
    <source>
        <dbReference type="ARBA" id="ARBA00023054"/>
    </source>
</evidence>
<dbReference type="PIRSF" id="PIRSF005719">
    <property type="entry name" value="SMC"/>
    <property type="match status" value="1"/>
</dbReference>
<evidence type="ECO:0000256" key="2">
    <source>
        <dbReference type="SAM" id="Coils"/>
    </source>
</evidence>
<dbReference type="AlphaFoldDB" id="A0A914ZCR3"/>
<dbReference type="SUPFAM" id="SSF75553">
    <property type="entry name" value="Smc hinge domain"/>
    <property type="match status" value="1"/>
</dbReference>
<sequence>MESAGFSRSNPYYIVKQGKIAELATATDLARLKLLREVAGTRIYDEKKLESLKMLEETKEKMEKSVLLLEFMDKRLKTLESEKEELKEYQKYDKLRRALEYTLLKTEVNDCKKEFDNLSKQRHELQNTLNDAEKLKFDYSKKISTLETDLRSYEIREKRLSAELASIREEEGRLESDRALATLESKDLEDQVNQERDSREIAEQKLEDIQAVIKTKESELEEIKPRYKKLVEQQAEIFAELNNIKRKRAELYSKTSGEKGYNTSEERDRALKQKIMLLNQRIEDLKDNIENFSKAYDNEKVMKAETDERIQEIETKIEENITRMDELSSQDDTLRQQIDAATRTFHEKQLAHKEVTDQLAEQEAQFSHIETSFYRMLPKSVSEGIRNMNTIIEDLKQRNTNGKYNEYINGYHGIVIKLMSAENTYFKALEVTAGSTLTHHVIDNERHAMFFLDEINKRRMTGQCTFFALNRVYAPEQRPLRDRDGRHLLSVVTYSEKFSSIFRSVFGGTILVKDIATGRKIARNEQFNCITFDGDEVNYSGPMTGGYVDSRKSRLDTMKNIKRFEPALEELKKRSQVLSKESIERENELSDLRMKLFNNEQERVSLQREHNNITAEKRELFELNNRLRRNMETKDREFIDHNHSLHELEARRNEMQAQIGTPLTTTSSSQEATELIQIEALFKKQSAKAEEILNEVSDLQVRKNELENELGSKLYRQREDLKMKVSTINLEVKRHELQTRSVEAEKMQRRINEIYERNKEVTEELDNIRSSINECRGQLDLLNDQKTDADGRVSSCTADIEIIRRRMAECNKRREDTLRRIKDLGTLAVDITARFGNMRRKELEAQWMDSLNHMKKFTNVNKKALDQFVRSTAERDNLHNQIEEMQNNYLRIQTLIEASESRKYDALYLTFKQVAKNFHDVFKKLVPNGVGDLIMKTAPVDQNDAEAVEKASSTHVMERFIGVGIRVNFSNDTNEGCRELFHLSGGQKTLVALGLIFAIQKCDPAPFYLFDEIDAALDQEKRRAVAKLIDEFSINAQFIATTFRPEMLEYASKCYGVRFRNKVSYITIVDSSEALQFLSLDEGNQEKPDAETTEEIES</sequence>
<keyword evidence="1 2" id="KW-0175">Coiled coil</keyword>
<feature type="domain" description="SMC hinge" evidence="3">
    <location>
        <begin position="409"/>
        <end position="522"/>
    </location>
</feature>
<dbReference type="GO" id="GO:0016887">
    <property type="term" value="F:ATP hydrolysis activity"/>
    <property type="evidence" value="ECO:0007669"/>
    <property type="project" value="InterPro"/>
</dbReference>
<dbReference type="Pfam" id="PF02463">
    <property type="entry name" value="SMC_N"/>
    <property type="match status" value="1"/>
</dbReference>
<feature type="coiled-coil region" evidence="2">
    <location>
        <begin position="268"/>
        <end position="344"/>
    </location>
</feature>
<evidence type="ECO:0000313" key="5">
    <source>
        <dbReference type="WBParaSite" id="PSU_v2.g8050.t1"/>
    </source>
</evidence>
<dbReference type="SMART" id="SM00968">
    <property type="entry name" value="SMC_hinge"/>
    <property type="match status" value="1"/>
</dbReference>
<dbReference type="InterPro" id="IPR003395">
    <property type="entry name" value="RecF/RecN/SMC_N"/>
</dbReference>
<dbReference type="InterPro" id="IPR036277">
    <property type="entry name" value="SMC_hinge_sf"/>
</dbReference>
<dbReference type="WBParaSite" id="PSU_v2.g8050.t1">
    <property type="protein sequence ID" value="PSU_v2.g8050.t1"/>
    <property type="gene ID" value="PSU_v2.g8050"/>
</dbReference>
<dbReference type="Gene3D" id="3.40.50.300">
    <property type="entry name" value="P-loop containing nucleotide triphosphate hydrolases"/>
    <property type="match status" value="2"/>
</dbReference>
<dbReference type="GO" id="GO:0032991">
    <property type="term" value="C:protein-containing complex"/>
    <property type="evidence" value="ECO:0007669"/>
    <property type="project" value="UniProtKB-ARBA"/>
</dbReference>
<dbReference type="Gene3D" id="1.20.1060.20">
    <property type="match status" value="1"/>
</dbReference>
<dbReference type="Gene3D" id="3.30.70.1620">
    <property type="match status" value="1"/>
</dbReference>
<dbReference type="Pfam" id="PF06470">
    <property type="entry name" value="SMC_hinge"/>
    <property type="match status" value="1"/>
</dbReference>
<evidence type="ECO:0000259" key="3">
    <source>
        <dbReference type="SMART" id="SM00968"/>
    </source>
</evidence>
<organism evidence="4 5">
    <name type="scientific">Panagrolaimus superbus</name>
    <dbReference type="NCBI Taxonomy" id="310955"/>
    <lineage>
        <taxon>Eukaryota</taxon>
        <taxon>Metazoa</taxon>
        <taxon>Ecdysozoa</taxon>
        <taxon>Nematoda</taxon>
        <taxon>Chromadorea</taxon>
        <taxon>Rhabditida</taxon>
        <taxon>Tylenchina</taxon>
        <taxon>Panagrolaimomorpha</taxon>
        <taxon>Panagrolaimoidea</taxon>
        <taxon>Panagrolaimidae</taxon>
        <taxon>Panagrolaimus</taxon>
    </lineage>
</organism>
<reference evidence="5" key="1">
    <citation type="submission" date="2022-11" db="UniProtKB">
        <authorList>
            <consortium name="WormBaseParasite"/>
        </authorList>
    </citation>
    <scope>IDENTIFICATION</scope>
</reference>
<dbReference type="GO" id="GO:0051276">
    <property type="term" value="P:chromosome organization"/>
    <property type="evidence" value="ECO:0007669"/>
    <property type="project" value="InterPro"/>
</dbReference>
<feature type="coiled-coil region" evidence="2">
    <location>
        <begin position="689"/>
        <end position="785"/>
    </location>
</feature>
<dbReference type="InterPro" id="IPR010935">
    <property type="entry name" value="SMC_hinge"/>
</dbReference>